<feature type="chain" id="PRO_5045150260" evidence="1">
    <location>
        <begin position="20"/>
        <end position="241"/>
    </location>
</feature>
<evidence type="ECO:0000259" key="2">
    <source>
        <dbReference type="Pfam" id="PF10988"/>
    </source>
</evidence>
<sequence>MKKILALFFVSLITVTSYAQDRKIKGNGVVQEKNRRVQKYTKVVIDGDLTVELLNNPFKNTIRTSGDGNLHHLVQVKVENQVLTLKRKPGFVVISQTEPLKITLTSKDIEAISMMGDKGSISNLGAIESGELTLSNAGSGTMDLRVKAEKLILNTENEGSIRVEGNANTVKIDHKGNGEIDMKDLSNFFTEVTSTGAGDIYTNTVNGIDGTISGSGNLYYRFTKTVNVTENGEGKAIKKEN</sequence>
<dbReference type="Proteomes" id="UP001317001">
    <property type="component" value="Chromosome"/>
</dbReference>
<evidence type="ECO:0000313" key="4">
    <source>
        <dbReference type="Proteomes" id="UP001317001"/>
    </source>
</evidence>
<dbReference type="Pfam" id="PF10988">
    <property type="entry name" value="DUF2807"/>
    <property type="match status" value="1"/>
</dbReference>
<protein>
    <submittedName>
        <fullName evidence="3">DUF2807 domain-containing protein</fullName>
    </submittedName>
</protein>
<proteinExistence type="predicted"/>
<accession>A0ABY5NPD9</accession>
<keyword evidence="1" id="KW-0732">Signal</keyword>
<dbReference type="EMBL" id="CP102382">
    <property type="protein sequence ID" value="UUV20381.1"/>
    <property type="molecule type" value="Genomic_DNA"/>
</dbReference>
<organism evidence="3 4">
    <name type="scientific">Paenimyroides aestuarii</name>
    <dbReference type="NCBI Taxonomy" id="2968490"/>
    <lineage>
        <taxon>Bacteria</taxon>
        <taxon>Pseudomonadati</taxon>
        <taxon>Bacteroidota</taxon>
        <taxon>Flavobacteriia</taxon>
        <taxon>Flavobacteriales</taxon>
        <taxon>Flavobacteriaceae</taxon>
        <taxon>Paenimyroides</taxon>
    </lineage>
</organism>
<name>A0ABY5NPD9_9FLAO</name>
<evidence type="ECO:0000256" key="1">
    <source>
        <dbReference type="SAM" id="SignalP"/>
    </source>
</evidence>
<evidence type="ECO:0000313" key="3">
    <source>
        <dbReference type="EMBL" id="UUV20381.1"/>
    </source>
</evidence>
<feature type="signal peptide" evidence="1">
    <location>
        <begin position="1"/>
        <end position="19"/>
    </location>
</feature>
<gene>
    <name evidence="3" type="ORF">NPX36_08365</name>
</gene>
<reference evidence="3 4" key="1">
    <citation type="submission" date="2022-08" db="EMBL/GenBank/DDBJ databases">
        <title>Myroides zhujiangensis sp. nov., a novel bacterium isolated from sediment in the Pearl River Estuary.</title>
        <authorList>
            <person name="Cui L."/>
        </authorList>
    </citation>
    <scope>NUCLEOTIDE SEQUENCE [LARGE SCALE GENOMIC DNA]</scope>
    <source>
        <strain evidence="3 4">SCSIO 72103</strain>
    </source>
</reference>
<dbReference type="InterPro" id="IPR021255">
    <property type="entry name" value="DUF2807"/>
</dbReference>
<dbReference type="RefSeq" id="WP_257498282.1">
    <property type="nucleotide sequence ID" value="NZ_CP102382.1"/>
</dbReference>
<dbReference type="Gene3D" id="2.160.20.120">
    <property type="match status" value="1"/>
</dbReference>
<keyword evidence="4" id="KW-1185">Reference proteome</keyword>
<feature type="domain" description="Putative auto-transporter adhesin head GIN" evidence="2">
    <location>
        <begin position="40"/>
        <end position="220"/>
    </location>
</feature>